<evidence type="ECO:0000313" key="3">
    <source>
        <dbReference type="Proteomes" id="UP000013190"/>
    </source>
</evidence>
<name>A0ABP2TTG4_9GAMM</name>
<keyword evidence="3" id="KW-1185">Reference proteome</keyword>
<evidence type="ECO:0000313" key="2">
    <source>
        <dbReference type="EMBL" id="ENU25621.1"/>
    </source>
</evidence>
<dbReference type="RefSeq" id="WP_004664821.1">
    <property type="nucleotide sequence ID" value="NZ_BMDV01000004.1"/>
</dbReference>
<sequence length="256" mass="30174">MENFVISLKSATDRRIHIEEQFGKKEIAFDFFDAIEPHKIDMIADSLKININNCNLSKGEIGCLLSHVSLWKKAFDENIDYIAIFEDDVYLSKDAHFFLSKSDWINHNVDFIKIEKTIDSVLLSLDKINIGFNKYVLSNLRCYHLGTGGYILSNKAARDLYQYVLNLDRLDHIDQIMFKFYFNEGGLPVYQITPVLCIQDCILNPTHQKFNSTLQWRENVRIKQKISILKKMQRELFRIYDKLRQIPFRVKLIIRL</sequence>
<comment type="caution">
    <text evidence="2">The sequence shown here is derived from an EMBL/GenBank/DDBJ whole genome shotgun (WGS) entry which is preliminary data.</text>
</comment>
<dbReference type="Proteomes" id="UP000013190">
    <property type="component" value="Unassembled WGS sequence"/>
</dbReference>
<reference evidence="3" key="1">
    <citation type="submission" date="2013-02" db="EMBL/GenBank/DDBJ databases">
        <title>The Genome Sequence of Acinetobacter sp. NIPH 236.</title>
        <authorList>
            <consortium name="The Broad Institute Genome Sequencing Platform"/>
            <consortium name="The Broad Institute Genome Sequencing Center for Infectious Disease"/>
            <person name="Cerqueira G."/>
            <person name="Feldgarden M."/>
            <person name="Courvalin P."/>
            <person name="Perichon B."/>
            <person name="Grillot-Courvalin C."/>
            <person name="Clermont D."/>
            <person name="Rocha E."/>
            <person name="Yoon E.-J."/>
            <person name="Nemec A."/>
            <person name="Walker B."/>
            <person name="Young S.K."/>
            <person name="Zeng Q."/>
            <person name="Gargeya S."/>
            <person name="Fitzgerald M."/>
            <person name="Haas B."/>
            <person name="Abouelleil A."/>
            <person name="Alvarado L."/>
            <person name="Arachchi H.M."/>
            <person name="Berlin A.M."/>
            <person name="Chapman S.B."/>
            <person name="Dewar J."/>
            <person name="Goldberg J."/>
            <person name="Griggs A."/>
            <person name="Gujja S."/>
            <person name="Hansen M."/>
            <person name="Howarth C."/>
            <person name="Imamovic A."/>
            <person name="Larimer J."/>
            <person name="McCowan C."/>
            <person name="Murphy C."/>
            <person name="Neiman D."/>
            <person name="Pearson M."/>
            <person name="Priest M."/>
            <person name="Roberts A."/>
            <person name="Saif S."/>
            <person name="Shea T."/>
            <person name="Sisk P."/>
            <person name="Sykes S."/>
            <person name="Wortman J."/>
            <person name="Nusbaum C."/>
            <person name="Birren B."/>
        </authorList>
    </citation>
    <scope>NUCLEOTIDE SEQUENCE [LARGE SCALE GENOMIC DNA]</scope>
    <source>
        <strain evidence="3">NIPH 236</strain>
    </source>
</reference>
<protein>
    <recommendedName>
        <fullName evidence="1">Glycosyl transferase family 25 domain-containing protein</fullName>
    </recommendedName>
</protein>
<accession>A0ABP2TTG4</accession>
<dbReference type="Pfam" id="PF01755">
    <property type="entry name" value="Glyco_transf_25"/>
    <property type="match status" value="1"/>
</dbReference>
<dbReference type="EMBL" id="APOJ01000032">
    <property type="protein sequence ID" value="ENU25621.1"/>
    <property type="molecule type" value="Genomic_DNA"/>
</dbReference>
<organism evidence="2 3">
    <name type="scientific">Acinetobacter modestus</name>
    <dbReference type="NCBI Taxonomy" id="1776740"/>
    <lineage>
        <taxon>Bacteria</taxon>
        <taxon>Pseudomonadati</taxon>
        <taxon>Pseudomonadota</taxon>
        <taxon>Gammaproteobacteria</taxon>
        <taxon>Moraxellales</taxon>
        <taxon>Moraxellaceae</taxon>
        <taxon>Acinetobacter</taxon>
    </lineage>
</organism>
<dbReference type="InterPro" id="IPR002654">
    <property type="entry name" value="Glyco_trans_25"/>
</dbReference>
<evidence type="ECO:0000259" key="1">
    <source>
        <dbReference type="Pfam" id="PF01755"/>
    </source>
</evidence>
<proteinExistence type="predicted"/>
<gene>
    <name evidence="2" type="ORF">F992_03365</name>
</gene>
<feature type="domain" description="Glycosyl transferase family 25" evidence="1">
    <location>
        <begin position="2"/>
        <end position="174"/>
    </location>
</feature>
<dbReference type="GeneID" id="92836701"/>
<dbReference type="CDD" id="cd06532">
    <property type="entry name" value="Glyco_transf_25"/>
    <property type="match status" value="1"/>
</dbReference>
<reference evidence="2 3" key="2">
    <citation type="journal article" date="2016" name="Int. J. Syst. Evol. Microbiol.">
        <title>Taxonomy of haemolytic and/or proteolytic strains of the genus Acinetobacter with the proposal of Acinetobacter courvalinii sp. nov. (genomic species 14 sensu Bouvet &amp; Jeanjean), Acinetobacter dispersus sp. nov. (genomic species 17), Acinetobacter modestus sp. nov., Acinetobacter proteolyticus sp. nov. and Acinetobacter vivianii sp. nov.</title>
        <authorList>
            <person name="Nemec A."/>
            <person name="Radolfova-Krizova L."/>
            <person name="Maixnerova M."/>
            <person name="Vrestiakova E."/>
            <person name="Jezek P."/>
            <person name="Sedo O."/>
        </authorList>
    </citation>
    <scope>NUCLEOTIDE SEQUENCE [LARGE SCALE GENOMIC DNA]</scope>
    <source>
        <strain evidence="2 3">NIPH 236</strain>
    </source>
</reference>